<name>A0ABV2S3G2_BRAJP</name>
<dbReference type="InterPro" id="IPR051785">
    <property type="entry name" value="MMCE/EMCE_epimerase"/>
</dbReference>
<dbReference type="InterPro" id="IPR025870">
    <property type="entry name" value="Glyoxalase-like_dom"/>
</dbReference>
<accession>A0ABV2S3G2</accession>
<feature type="region of interest" description="Disordered" evidence="2">
    <location>
        <begin position="1"/>
        <end position="29"/>
    </location>
</feature>
<sequence length="313" mass="34329">MGPEYDHHRSMPSPDKRRPSEHGSRSIKGGMMITGLDHVVALVRDIGAAKAAYQTLLGRAPAWQNSGEGADRVLFTLANMTIELMAPSGFNVAADRIRALLDDREGVLASLCFRVADMGKMHRRLERVALRPDPVAEVESSDVASGAVLHWKRTRAATELTRGVRMFFLELAEERPLSAATDLAPIDGLDHVVVTTEDSDRAAALYGARLGLDLALDRSHQDWGQLMFFRCGDLIVEVVRRPVAGGDSLHDRLWGLSWRVADIDATRARLLAAGLDVTEVRNGRKPGTRIMTVRNGTCGIQTVLLERSPKPVE</sequence>
<dbReference type="Pfam" id="PF13468">
    <property type="entry name" value="Glyoxalase_3"/>
    <property type="match status" value="1"/>
</dbReference>
<reference evidence="4 5" key="1">
    <citation type="submission" date="2024-06" db="EMBL/GenBank/DDBJ databases">
        <title>Genomic Encyclopedia of Type Strains, Phase V (KMG-V): Genome sequencing to study the core and pangenomes of soil and plant-associated prokaryotes.</title>
        <authorList>
            <person name="Whitman W."/>
        </authorList>
    </citation>
    <scope>NUCLEOTIDE SEQUENCE [LARGE SCALE GENOMIC DNA]</scope>
    <source>
        <strain evidence="4 5">USDA 160</strain>
    </source>
</reference>
<dbReference type="EMBL" id="JBEPTQ010000002">
    <property type="protein sequence ID" value="MET4723704.1"/>
    <property type="molecule type" value="Genomic_DNA"/>
</dbReference>
<organism evidence="4 5">
    <name type="scientific">Bradyrhizobium japonicum</name>
    <dbReference type="NCBI Taxonomy" id="375"/>
    <lineage>
        <taxon>Bacteria</taxon>
        <taxon>Pseudomonadati</taxon>
        <taxon>Pseudomonadota</taxon>
        <taxon>Alphaproteobacteria</taxon>
        <taxon>Hyphomicrobiales</taxon>
        <taxon>Nitrobacteraceae</taxon>
        <taxon>Bradyrhizobium</taxon>
    </lineage>
</organism>
<dbReference type="PANTHER" id="PTHR43048">
    <property type="entry name" value="METHYLMALONYL-COA EPIMERASE"/>
    <property type="match status" value="1"/>
</dbReference>
<evidence type="ECO:0000256" key="1">
    <source>
        <dbReference type="ARBA" id="ARBA00022723"/>
    </source>
</evidence>
<dbReference type="PROSITE" id="PS51819">
    <property type="entry name" value="VOC"/>
    <property type="match status" value="2"/>
</dbReference>
<feature type="domain" description="VOC" evidence="3">
    <location>
        <begin position="188"/>
        <end position="307"/>
    </location>
</feature>
<dbReference type="Gene3D" id="3.10.180.10">
    <property type="entry name" value="2,3-Dihydroxybiphenyl 1,2-Dioxygenase, domain 1"/>
    <property type="match status" value="2"/>
</dbReference>
<dbReference type="SUPFAM" id="SSF54593">
    <property type="entry name" value="Glyoxalase/Bleomycin resistance protein/Dihydroxybiphenyl dioxygenase"/>
    <property type="match status" value="1"/>
</dbReference>
<evidence type="ECO:0000313" key="5">
    <source>
        <dbReference type="Proteomes" id="UP001549291"/>
    </source>
</evidence>
<proteinExistence type="predicted"/>
<feature type="domain" description="VOC" evidence="3">
    <location>
        <begin position="35"/>
        <end position="174"/>
    </location>
</feature>
<evidence type="ECO:0000313" key="4">
    <source>
        <dbReference type="EMBL" id="MET4723704.1"/>
    </source>
</evidence>
<dbReference type="InterPro" id="IPR037523">
    <property type="entry name" value="VOC_core"/>
</dbReference>
<gene>
    <name evidence="4" type="ORF">ABIF63_007810</name>
</gene>
<evidence type="ECO:0000259" key="3">
    <source>
        <dbReference type="PROSITE" id="PS51819"/>
    </source>
</evidence>
<dbReference type="Pfam" id="PF13669">
    <property type="entry name" value="Glyoxalase_4"/>
    <property type="match status" value="1"/>
</dbReference>
<comment type="caution">
    <text evidence="4">The sequence shown here is derived from an EMBL/GenBank/DDBJ whole genome shotgun (WGS) entry which is preliminary data.</text>
</comment>
<feature type="compositionally biased region" description="Basic and acidic residues" evidence="2">
    <location>
        <begin position="1"/>
        <end position="24"/>
    </location>
</feature>
<protein>
    <submittedName>
        <fullName evidence="4">Catechol 2,3-dioxygenase-like lactoylglutathione lyase family enzyme</fullName>
    </submittedName>
</protein>
<keyword evidence="5" id="KW-1185">Reference proteome</keyword>
<evidence type="ECO:0000256" key="2">
    <source>
        <dbReference type="SAM" id="MobiDB-lite"/>
    </source>
</evidence>
<dbReference type="Proteomes" id="UP001549291">
    <property type="component" value="Unassembled WGS sequence"/>
</dbReference>
<dbReference type="InterPro" id="IPR029068">
    <property type="entry name" value="Glyas_Bleomycin-R_OHBP_Dase"/>
</dbReference>
<dbReference type="PANTHER" id="PTHR43048:SF3">
    <property type="entry name" value="METHYLMALONYL-COA EPIMERASE, MITOCHONDRIAL"/>
    <property type="match status" value="1"/>
</dbReference>
<keyword evidence="1" id="KW-0479">Metal-binding</keyword>